<keyword evidence="2" id="KW-0808">Transferase</keyword>
<keyword evidence="3" id="KW-1185">Reference proteome</keyword>
<dbReference type="RefSeq" id="WP_149081929.1">
    <property type="nucleotide sequence ID" value="NZ_VTAW01000016.1"/>
</dbReference>
<dbReference type="EMBL" id="VTAW01000016">
    <property type="protein sequence ID" value="TYT61601.1"/>
    <property type="molecule type" value="Genomic_DNA"/>
</dbReference>
<feature type="domain" description="DICT" evidence="1">
    <location>
        <begin position="106"/>
        <end position="211"/>
    </location>
</feature>
<sequence length="242" mass="27562">MMGLRDAIDAVERRRKRLEVYTDDPEIADELATQFETRNVDVSHRSLGALDVTGFVVVRSGDGEFRGALGIEQFDAILSPEINPSWEFTDAAVETRELFDFLENTVFSAYDRRQMLTAAREIEERAWRVGGGTLYVGFQRRDALADQKDVYERLATHRSVTVTVFIDDEWDDPFDDVTVVTDADGEIGDVWFLVFDGAENALQKCALVAEQRGPDRYYGFWTYDPEIVDDLLEDLESTYDLG</sequence>
<dbReference type="Proteomes" id="UP000324104">
    <property type="component" value="Unassembled WGS sequence"/>
</dbReference>
<dbReference type="GO" id="GO:0016301">
    <property type="term" value="F:kinase activity"/>
    <property type="evidence" value="ECO:0007669"/>
    <property type="project" value="UniProtKB-KW"/>
</dbReference>
<dbReference type="PIRSF" id="PIRSF030471">
    <property type="entry name" value="STR_Vng0742h_prd"/>
    <property type="match status" value="1"/>
</dbReference>
<name>A0A5D5ARC5_9EURY</name>
<organism evidence="2 3">
    <name type="scientific">Natrialba swarupiae</name>
    <dbReference type="NCBI Taxonomy" id="2448032"/>
    <lineage>
        <taxon>Archaea</taxon>
        <taxon>Methanobacteriati</taxon>
        <taxon>Methanobacteriota</taxon>
        <taxon>Stenosarchaea group</taxon>
        <taxon>Halobacteria</taxon>
        <taxon>Halobacteriales</taxon>
        <taxon>Natrialbaceae</taxon>
        <taxon>Natrialba</taxon>
    </lineage>
</organism>
<comment type="caution">
    <text evidence="2">The sequence shown here is derived from an EMBL/GenBank/DDBJ whole genome shotgun (WGS) entry which is preliminary data.</text>
</comment>
<evidence type="ECO:0000313" key="3">
    <source>
        <dbReference type="Proteomes" id="UP000324104"/>
    </source>
</evidence>
<reference evidence="2 3" key="1">
    <citation type="submission" date="2019-08" db="EMBL/GenBank/DDBJ databases">
        <title>Archaea genome.</title>
        <authorList>
            <person name="Kajale S."/>
            <person name="Shouche Y."/>
            <person name="Deshpande N."/>
            <person name="Sharma A."/>
        </authorList>
    </citation>
    <scope>NUCLEOTIDE SEQUENCE [LARGE SCALE GENOMIC DNA]</scope>
    <source>
        <strain evidence="2 3">ESP3B_9</strain>
    </source>
</reference>
<accession>A0A5D5ARC5</accession>
<dbReference type="InterPro" id="IPR016954">
    <property type="entry name" value="Uncharacterised_Vng0742h"/>
</dbReference>
<keyword evidence="2" id="KW-0418">Kinase</keyword>
<protein>
    <submittedName>
        <fullName evidence="2">Histidine kinase</fullName>
    </submittedName>
</protein>
<dbReference type="AlphaFoldDB" id="A0A5D5ARC5"/>
<evidence type="ECO:0000313" key="2">
    <source>
        <dbReference type="EMBL" id="TYT61601.1"/>
    </source>
</evidence>
<dbReference type="InterPro" id="IPR019278">
    <property type="entry name" value="DICT_dom"/>
</dbReference>
<gene>
    <name evidence="2" type="ORF">FYC77_13005</name>
</gene>
<proteinExistence type="predicted"/>
<evidence type="ECO:0000259" key="1">
    <source>
        <dbReference type="Pfam" id="PF10069"/>
    </source>
</evidence>
<dbReference type="Pfam" id="PF10069">
    <property type="entry name" value="DICT"/>
    <property type="match status" value="1"/>
</dbReference>